<keyword evidence="8 12" id="KW-0862">Zinc</keyword>
<keyword evidence="6 12" id="KW-0479">Metal-binding</keyword>
<dbReference type="Pfam" id="PF13155">
    <property type="entry name" value="Toprim_2"/>
    <property type="match status" value="1"/>
</dbReference>
<dbReference type="GO" id="GO:0006269">
    <property type="term" value="P:DNA replication, synthesis of primer"/>
    <property type="evidence" value="ECO:0007669"/>
    <property type="project" value="UniProtKB-UniRule"/>
</dbReference>
<comment type="subunit">
    <text evidence="12">Monomer. Interacts with DnaB.</text>
</comment>
<evidence type="ECO:0000256" key="9">
    <source>
        <dbReference type="ARBA" id="ARBA00022842"/>
    </source>
</evidence>
<accession>S0ETJ3</accession>
<gene>
    <name evidence="12" type="primary">dnaG</name>
    <name evidence="17" type="ORF">CCALI_00639</name>
</gene>
<dbReference type="InterPro" id="IPR036977">
    <property type="entry name" value="DNA_primase_Znf_CHC2"/>
</dbReference>
<dbReference type="STRING" id="454171.CP488_00514"/>
<dbReference type="InParanoid" id="S0ETJ3"/>
<evidence type="ECO:0000256" key="3">
    <source>
        <dbReference type="ARBA" id="ARBA00022679"/>
    </source>
</evidence>
<evidence type="ECO:0000256" key="2">
    <source>
        <dbReference type="ARBA" id="ARBA00022515"/>
    </source>
</evidence>
<dbReference type="InterPro" id="IPR013264">
    <property type="entry name" value="DNAG_N"/>
</dbReference>
<dbReference type="SUPFAM" id="SSF56731">
    <property type="entry name" value="DNA primase core"/>
    <property type="match status" value="1"/>
</dbReference>
<evidence type="ECO:0000256" key="11">
    <source>
        <dbReference type="ARBA" id="ARBA00023163"/>
    </source>
</evidence>
<dbReference type="SMART" id="SM00493">
    <property type="entry name" value="TOPRIM"/>
    <property type="match status" value="1"/>
</dbReference>
<dbReference type="GO" id="GO:0000428">
    <property type="term" value="C:DNA-directed RNA polymerase complex"/>
    <property type="evidence" value="ECO:0007669"/>
    <property type="project" value="UniProtKB-KW"/>
</dbReference>
<dbReference type="EC" id="2.7.7.101" evidence="12"/>
<evidence type="ECO:0000256" key="12">
    <source>
        <dbReference type="HAMAP-Rule" id="MF_00974"/>
    </source>
</evidence>
<sequence>MLRDLQALKEEIRAHNDIVDVIGTYVRLQRAGKDYKGLCPFHDDKRPSFHVSPTLQIYKCYACGEGGDVFKFIQKMENLEFLEAMEWLAKRAGIPFDRHRLSGEGTSRREQMLALNRLALEFFCQQLQQHEEAKAYLLNRGVLHETQKLWELGYAPASWDALLTYLKKKGADLSLAAALGLIKSRKLEGSGFYDTFRHRITFPIHDIGGNIIGFGGRALDPAEPAKYINSDASLLFDKSRVIYGLHFARRKLARDVPPVFVEGYLDVIAAHQAGFTQCVATLGTAFTEHHARILSRYSPKVIICYDSDEAGLRATFRAAIIWESLGIEGAEVRVARLPTGEDPASLLQQPNGIEEFQRALDHAVPRIDFLLERILERHNVQTETGRSDALAEAIALLATVEKLSVRARYADRIAFLHPLFGKTGVERVIEQILADIETAALHLRGGQAPRTLGYPLTEEANRGPLREQPPLPAFRPTSLPQAPASSLRNALPGRTTKRGPSSTPQSPSNVQEPLPPQQLSRVEKAERQLLRALFSAEWRLRLLEYLRPELMVTPYGVKLLDWIAHTPPQADGTIDPRPLLDRALAEEAQSSEKTSSQNSFPFSRFLLEILQDSAYLVSNEALRSEVVDGCLQQLQSYLLEREKRELAQRLQQAVSEAERRDLLEQYHQKVRLIRGSLNKAPNL</sequence>
<evidence type="ECO:0000259" key="16">
    <source>
        <dbReference type="PROSITE" id="PS50880"/>
    </source>
</evidence>
<dbReference type="InterPro" id="IPR050219">
    <property type="entry name" value="DnaG_primase"/>
</dbReference>
<dbReference type="PROSITE" id="PS50880">
    <property type="entry name" value="TOPRIM"/>
    <property type="match status" value="1"/>
</dbReference>
<dbReference type="FunCoup" id="S0ETJ3">
    <property type="interactions" value="323"/>
</dbReference>
<reference evidence="18" key="1">
    <citation type="submission" date="2013-03" db="EMBL/GenBank/DDBJ databases">
        <title>Genome sequence of Chthonomonas calidirosea, the first sequenced genome from the Armatimonadetes phylum (formally candidate division OP10).</title>
        <authorList>
            <person name="Lee K.C.Y."/>
            <person name="Morgan X.C."/>
            <person name="Dunfield P.F."/>
            <person name="Tamas I."/>
            <person name="Houghton K.M."/>
            <person name="Vyssotski M."/>
            <person name="Ryan J.L.J."/>
            <person name="Lagutin K."/>
            <person name="McDonald I.R."/>
            <person name="Stott M.B."/>
        </authorList>
    </citation>
    <scope>NUCLEOTIDE SEQUENCE [LARGE SCALE GENOMIC DNA]</scope>
    <source>
        <strain evidence="18">DSM 23976 / ICMP 18418 / T49</strain>
    </source>
</reference>
<organism evidence="17 18">
    <name type="scientific">Chthonomonas calidirosea (strain DSM 23976 / ICMP 18418 / T49)</name>
    <dbReference type="NCBI Taxonomy" id="1303518"/>
    <lineage>
        <taxon>Bacteria</taxon>
        <taxon>Bacillati</taxon>
        <taxon>Armatimonadota</taxon>
        <taxon>Chthonomonadia</taxon>
        <taxon>Chthonomonadales</taxon>
        <taxon>Chthonomonadaceae</taxon>
        <taxon>Chthonomonas</taxon>
    </lineage>
</organism>
<dbReference type="NCBIfam" id="TIGR01391">
    <property type="entry name" value="dnaG"/>
    <property type="match status" value="1"/>
</dbReference>
<proteinExistence type="inferred from homology"/>
<dbReference type="eggNOG" id="COG0358">
    <property type="taxonomic scope" value="Bacteria"/>
</dbReference>
<evidence type="ECO:0000256" key="15">
    <source>
        <dbReference type="SAM" id="MobiDB-lite"/>
    </source>
</evidence>
<feature type="zinc finger region" description="CHC2-type" evidence="12 14">
    <location>
        <begin position="39"/>
        <end position="63"/>
    </location>
</feature>
<dbReference type="Proteomes" id="UP000014227">
    <property type="component" value="Chromosome I"/>
</dbReference>
<evidence type="ECO:0000256" key="4">
    <source>
        <dbReference type="ARBA" id="ARBA00022695"/>
    </source>
</evidence>
<comment type="similarity">
    <text evidence="12 13">Belongs to the DnaG primase family.</text>
</comment>
<dbReference type="OrthoDB" id="9803773at2"/>
<feature type="region of interest" description="Disordered" evidence="15">
    <location>
        <begin position="460"/>
        <end position="519"/>
    </location>
</feature>
<evidence type="ECO:0000313" key="17">
    <source>
        <dbReference type="EMBL" id="CCW34465.1"/>
    </source>
</evidence>
<dbReference type="FunFam" id="3.90.580.10:FF:000001">
    <property type="entry name" value="DNA primase"/>
    <property type="match status" value="1"/>
</dbReference>
<dbReference type="InterPro" id="IPR006171">
    <property type="entry name" value="TOPRIM_dom"/>
</dbReference>
<keyword evidence="9" id="KW-0460">Magnesium</keyword>
<comment type="function">
    <text evidence="12 13">RNA polymerase that catalyzes the synthesis of short RNA molecules used as primers for DNA polymerase during DNA replication.</text>
</comment>
<comment type="domain">
    <text evidence="12">Contains an N-terminal zinc-binding domain, a central core domain that contains the primase activity, and a C-terminal DnaB-binding domain.</text>
</comment>
<feature type="compositionally biased region" description="Polar residues" evidence="15">
    <location>
        <begin position="478"/>
        <end position="488"/>
    </location>
</feature>
<name>S0ETJ3_CHTCT</name>
<keyword evidence="3 12" id="KW-0808">Transferase</keyword>
<feature type="compositionally biased region" description="Polar residues" evidence="15">
    <location>
        <begin position="498"/>
        <end position="511"/>
    </location>
</feature>
<evidence type="ECO:0000256" key="14">
    <source>
        <dbReference type="PIRSR" id="PIRSR002811-1"/>
    </source>
</evidence>
<dbReference type="HOGENOM" id="CLU_013501_3_3_0"/>
<dbReference type="GO" id="GO:1990077">
    <property type="term" value="C:primosome complex"/>
    <property type="evidence" value="ECO:0007669"/>
    <property type="project" value="UniProtKB-KW"/>
</dbReference>
<evidence type="ECO:0000313" key="18">
    <source>
        <dbReference type="Proteomes" id="UP000014227"/>
    </source>
</evidence>
<dbReference type="GO" id="GO:0003677">
    <property type="term" value="F:DNA binding"/>
    <property type="evidence" value="ECO:0007669"/>
    <property type="project" value="UniProtKB-KW"/>
</dbReference>
<dbReference type="PANTHER" id="PTHR30313">
    <property type="entry name" value="DNA PRIMASE"/>
    <property type="match status" value="1"/>
</dbReference>
<comment type="cofactor">
    <cofactor evidence="12 13 14">
        <name>Zn(2+)</name>
        <dbReference type="ChEBI" id="CHEBI:29105"/>
    </cofactor>
    <text evidence="12 13 14">Binds 1 zinc ion per monomer.</text>
</comment>
<evidence type="ECO:0000256" key="10">
    <source>
        <dbReference type="ARBA" id="ARBA00023125"/>
    </source>
</evidence>
<keyword evidence="7 12" id="KW-0863">Zinc-finger</keyword>
<dbReference type="PATRIC" id="fig|1303518.3.peg.644"/>
<keyword evidence="2 12" id="KW-0639">Primosome</keyword>
<evidence type="ECO:0000256" key="1">
    <source>
        <dbReference type="ARBA" id="ARBA00022478"/>
    </source>
</evidence>
<dbReference type="InterPro" id="IPR037068">
    <property type="entry name" value="DNA_primase_core_N_sf"/>
</dbReference>
<dbReference type="EMBL" id="HF951689">
    <property type="protein sequence ID" value="CCW34465.1"/>
    <property type="molecule type" value="Genomic_DNA"/>
</dbReference>
<dbReference type="HAMAP" id="MF_00974">
    <property type="entry name" value="DNA_primase_DnaG"/>
    <property type="match status" value="1"/>
</dbReference>
<feature type="domain" description="Toprim" evidence="16">
    <location>
        <begin position="256"/>
        <end position="340"/>
    </location>
</feature>
<evidence type="ECO:0000256" key="7">
    <source>
        <dbReference type="ARBA" id="ARBA00022771"/>
    </source>
</evidence>
<evidence type="ECO:0000256" key="5">
    <source>
        <dbReference type="ARBA" id="ARBA00022705"/>
    </source>
</evidence>
<dbReference type="Pfam" id="PF10410">
    <property type="entry name" value="DnaB_bind"/>
    <property type="match status" value="1"/>
</dbReference>
<dbReference type="Gene3D" id="3.90.580.10">
    <property type="entry name" value="Zinc finger, CHC2-type domain"/>
    <property type="match status" value="1"/>
</dbReference>
<dbReference type="GO" id="GO:0008270">
    <property type="term" value="F:zinc ion binding"/>
    <property type="evidence" value="ECO:0007669"/>
    <property type="project" value="UniProtKB-UniRule"/>
</dbReference>
<dbReference type="InterPro" id="IPR006295">
    <property type="entry name" value="DNA_primase_DnaG"/>
</dbReference>
<dbReference type="Gene3D" id="3.90.980.10">
    <property type="entry name" value="DNA primase, catalytic core, N-terminal domain"/>
    <property type="match status" value="1"/>
</dbReference>
<dbReference type="Gene3D" id="3.40.1360.10">
    <property type="match status" value="1"/>
</dbReference>
<evidence type="ECO:0000256" key="6">
    <source>
        <dbReference type="ARBA" id="ARBA00022723"/>
    </source>
</evidence>
<dbReference type="AlphaFoldDB" id="S0ETJ3"/>
<dbReference type="SMART" id="SM00400">
    <property type="entry name" value="ZnF_CHCC"/>
    <property type="match status" value="1"/>
</dbReference>
<keyword evidence="5 12" id="KW-0235">DNA replication</keyword>
<evidence type="ECO:0000256" key="13">
    <source>
        <dbReference type="PIRNR" id="PIRNR002811"/>
    </source>
</evidence>
<dbReference type="KEGG" id="ccz:CCALI_00639"/>
<dbReference type="SUPFAM" id="SSF57783">
    <property type="entry name" value="Zinc beta-ribbon"/>
    <property type="match status" value="1"/>
</dbReference>
<dbReference type="InterPro" id="IPR030846">
    <property type="entry name" value="DnaG_bac"/>
</dbReference>
<keyword evidence="1 12" id="KW-0240">DNA-directed RNA polymerase</keyword>
<protein>
    <recommendedName>
        <fullName evidence="12 13">DNA primase</fullName>
        <ecNumber evidence="12">2.7.7.101</ecNumber>
    </recommendedName>
</protein>
<dbReference type="PANTHER" id="PTHR30313:SF2">
    <property type="entry name" value="DNA PRIMASE"/>
    <property type="match status" value="1"/>
</dbReference>
<comment type="catalytic activity">
    <reaction evidence="12">
        <text>ssDNA + n NTP = ssDNA/pppN(pN)n-1 hybrid + (n-1) diphosphate.</text>
        <dbReference type="EC" id="2.7.7.101"/>
    </reaction>
</comment>
<dbReference type="Pfam" id="PF08275">
    <property type="entry name" value="DNAG_N"/>
    <property type="match status" value="1"/>
</dbReference>
<dbReference type="InterPro" id="IPR002694">
    <property type="entry name" value="Znf_CHC2"/>
</dbReference>
<dbReference type="InterPro" id="IPR019475">
    <property type="entry name" value="DNA_primase_DnaB-bd"/>
</dbReference>
<dbReference type="PIRSF" id="PIRSF002811">
    <property type="entry name" value="DnaG"/>
    <property type="match status" value="1"/>
</dbReference>
<dbReference type="Pfam" id="PF01807">
    <property type="entry name" value="Zn_ribbon_DnaG"/>
    <property type="match status" value="1"/>
</dbReference>
<evidence type="ECO:0000256" key="8">
    <source>
        <dbReference type="ARBA" id="ARBA00022833"/>
    </source>
</evidence>
<dbReference type="GO" id="GO:0003899">
    <property type="term" value="F:DNA-directed RNA polymerase activity"/>
    <property type="evidence" value="ECO:0007669"/>
    <property type="project" value="UniProtKB-UniRule"/>
</dbReference>
<keyword evidence="18" id="KW-1185">Reference proteome</keyword>
<keyword evidence="10 12" id="KW-0238">DNA-binding</keyword>
<dbReference type="RefSeq" id="WP_016482027.1">
    <property type="nucleotide sequence ID" value="NC_021487.1"/>
</dbReference>
<keyword evidence="11 12" id="KW-0804">Transcription</keyword>
<dbReference type="CDD" id="cd03364">
    <property type="entry name" value="TOPRIM_DnaG_primases"/>
    <property type="match status" value="1"/>
</dbReference>
<keyword evidence="4 12" id="KW-0548">Nucleotidyltransferase</keyword>
<dbReference type="GO" id="GO:0005737">
    <property type="term" value="C:cytoplasm"/>
    <property type="evidence" value="ECO:0007669"/>
    <property type="project" value="TreeGrafter"/>
</dbReference>
<dbReference type="InterPro" id="IPR034151">
    <property type="entry name" value="TOPRIM_DnaG_bac"/>
</dbReference>